<evidence type="ECO:0000313" key="1">
    <source>
        <dbReference type="EMBL" id="ABW25639.1"/>
    </source>
</evidence>
<dbReference type="AlphaFoldDB" id="B0CD48"/>
<dbReference type="eggNOG" id="ENOG5032C3G">
    <property type="taxonomic scope" value="Bacteria"/>
</dbReference>
<evidence type="ECO:0000313" key="2">
    <source>
        <dbReference type="Proteomes" id="UP000000268"/>
    </source>
</evidence>
<gene>
    <name evidence="1" type="ordered locus">AM1_0589</name>
</gene>
<dbReference type="KEGG" id="amr:AM1_0589"/>
<reference evidence="1 2" key="1">
    <citation type="journal article" date="2008" name="Proc. Natl. Acad. Sci. U.S.A.">
        <title>Niche adaptation and genome expansion in the chlorophyll d-producing cyanobacterium Acaryochloris marina.</title>
        <authorList>
            <person name="Swingley W.D."/>
            <person name="Chen M."/>
            <person name="Cheung P.C."/>
            <person name="Conrad A.L."/>
            <person name="Dejesa L.C."/>
            <person name="Hao J."/>
            <person name="Honchak B.M."/>
            <person name="Karbach L.E."/>
            <person name="Kurdoglu A."/>
            <person name="Lahiri S."/>
            <person name="Mastrian S.D."/>
            <person name="Miyashita H."/>
            <person name="Page L."/>
            <person name="Ramakrishna P."/>
            <person name="Satoh S."/>
            <person name="Sattley W.M."/>
            <person name="Shimada Y."/>
            <person name="Taylor H.L."/>
            <person name="Tomo T."/>
            <person name="Tsuchiya T."/>
            <person name="Wang Z.T."/>
            <person name="Raymond J."/>
            <person name="Mimuro M."/>
            <person name="Blankenship R.E."/>
            <person name="Touchman J.W."/>
        </authorList>
    </citation>
    <scope>NUCLEOTIDE SEQUENCE [LARGE SCALE GENOMIC DNA]</scope>
    <source>
        <strain evidence="2">MBIC 11017</strain>
    </source>
</reference>
<dbReference type="OrthoDB" id="424950at2"/>
<dbReference type="EMBL" id="CP000828">
    <property type="protein sequence ID" value="ABW25639.1"/>
    <property type="molecule type" value="Genomic_DNA"/>
</dbReference>
<evidence type="ECO:0008006" key="3">
    <source>
        <dbReference type="Google" id="ProtNLM"/>
    </source>
</evidence>
<sequence length="136" mass="14929">MSPSPTVQQSQAALAKFAALDPPPITTAEEREQAKTDLLALAQATDYQMFGILAETCDQAIAALTAYSQAFGYEMPTNWQPITGPTYLKFNPNLGSCYTDNYVGNHRGVLISFQSESEEIINQTYGHFPLDLFSNP</sequence>
<dbReference type="RefSeq" id="WP_012161238.1">
    <property type="nucleotide sequence ID" value="NC_009925.1"/>
</dbReference>
<organism evidence="1 2">
    <name type="scientific">Acaryochloris marina (strain MBIC 11017)</name>
    <dbReference type="NCBI Taxonomy" id="329726"/>
    <lineage>
        <taxon>Bacteria</taxon>
        <taxon>Bacillati</taxon>
        <taxon>Cyanobacteriota</taxon>
        <taxon>Cyanophyceae</taxon>
        <taxon>Acaryochloridales</taxon>
        <taxon>Acaryochloridaceae</taxon>
        <taxon>Acaryochloris</taxon>
    </lineage>
</organism>
<dbReference type="Proteomes" id="UP000000268">
    <property type="component" value="Chromosome"/>
</dbReference>
<protein>
    <recommendedName>
        <fullName evidence="3">DUF1824 domain-containing protein</fullName>
    </recommendedName>
</protein>
<dbReference type="HOGENOM" id="CLU_144856_0_0_3"/>
<name>B0CD48_ACAM1</name>
<dbReference type="Gene3D" id="3.30.360.10">
    <property type="entry name" value="Dihydrodipicolinate Reductase, domain 2"/>
    <property type="match status" value="1"/>
</dbReference>
<accession>B0CD48</accession>
<keyword evidence="2" id="KW-1185">Reference proteome</keyword>
<proteinExistence type="predicted"/>
<dbReference type="InterPro" id="IPR014953">
    <property type="entry name" value="DUF1824"/>
</dbReference>
<dbReference type="SUPFAM" id="SSF160532">
    <property type="entry name" value="Ava3019-like"/>
    <property type="match status" value="1"/>
</dbReference>
<dbReference type="STRING" id="329726.AM1_0589"/>
<dbReference type="Pfam" id="PF08854">
    <property type="entry name" value="DUF1824"/>
    <property type="match status" value="1"/>
</dbReference>